<dbReference type="GO" id="GO:0046872">
    <property type="term" value="F:metal ion binding"/>
    <property type="evidence" value="ECO:0007669"/>
    <property type="project" value="UniProtKB-KW"/>
</dbReference>
<evidence type="ECO:0000256" key="1">
    <source>
        <dbReference type="ARBA" id="ARBA00022723"/>
    </source>
</evidence>
<keyword evidence="4" id="KW-1185">Reference proteome</keyword>
<dbReference type="Proteomes" id="UP001152607">
    <property type="component" value="Unassembled WGS sequence"/>
</dbReference>
<reference evidence="3" key="1">
    <citation type="submission" date="2023-01" db="EMBL/GenBank/DDBJ databases">
        <authorList>
            <person name="Van Ghelder C."/>
            <person name="Rancurel C."/>
        </authorList>
    </citation>
    <scope>NUCLEOTIDE SEQUENCE</scope>
    <source>
        <strain evidence="3">CNCM I-4278</strain>
    </source>
</reference>
<protein>
    <recommendedName>
        <fullName evidence="2">Cupin type-2 domain-containing protein</fullName>
    </recommendedName>
</protein>
<gene>
    <name evidence="3" type="ORF">PDIGIT_LOCUS5742</name>
</gene>
<sequence length="166" mass="18002">MEKVKANKPIVLNADKIIGTAIEQFPDPSTGGDVSWRTLISTPKTPTNTFTVGIATCAPGAEAGCQGHLKPHRHKQAEIYHVTLGEGIVTIDGEEYEVRKGSVVWIPGDAEHGVRNSGDEQLVWLYAFATDGFEDIVYRFNDLERGQGQGQGYVQGGEAVHARAKL</sequence>
<dbReference type="OrthoDB" id="445803at2759"/>
<dbReference type="InterPro" id="IPR013096">
    <property type="entry name" value="Cupin_2"/>
</dbReference>
<dbReference type="PANTHER" id="PTHR35848">
    <property type="entry name" value="OXALATE-BINDING PROTEIN"/>
    <property type="match status" value="1"/>
</dbReference>
<dbReference type="Pfam" id="PF07883">
    <property type="entry name" value="Cupin_2"/>
    <property type="match status" value="1"/>
</dbReference>
<comment type="caution">
    <text evidence="3">The sequence shown here is derived from an EMBL/GenBank/DDBJ whole genome shotgun (WGS) entry which is preliminary data.</text>
</comment>
<accession>A0A9W4UCZ0</accession>
<organism evidence="3 4">
    <name type="scientific">Periconia digitata</name>
    <dbReference type="NCBI Taxonomy" id="1303443"/>
    <lineage>
        <taxon>Eukaryota</taxon>
        <taxon>Fungi</taxon>
        <taxon>Dikarya</taxon>
        <taxon>Ascomycota</taxon>
        <taxon>Pezizomycotina</taxon>
        <taxon>Dothideomycetes</taxon>
        <taxon>Pleosporomycetidae</taxon>
        <taxon>Pleosporales</taxon>
        <taxon>Massarineae</taxon>
        <taxon>Periconiaceae</taxon>
        <taxon>Periconia</taxon>
    </lineage>
</organism>
<dbReference type="InterPro" id="IPR011051">
    <property type="entry name" value="RmlC_Cupin_sf"/>
</dbReference>
<dbReference type="InterPro" id="IPR014710">
    <property type="entry name" value="RmlC-like_jellyroll"/>
</dbReference>
<dbReference type="AlphaFoldDB" id="A0A9W4UCZ0"/>
<keyword evidence="1" id="KW-0479">Metal-binding</keyword>
<name>A0A9W4UCZ0_9PLEO</name>
<dbReference type="InterPro" id="IPR051610">
    <property type="entry name" value="GPI/OXD"/>
</dbReference>
<evidence type="ECO:0000313" key="4">
    <source>
        <dbReference type="Proteomes" id="UP001152607"/>
    </source>
</evidence>
<dbReference type="EMBL" id="CAOQHR010000003">
    <property type="protein sequence ID" value="CAI6332712.1"/>
    <property type="molecule type" value="Genomic_DNA"/>
</dbReference>
<feature type="domain" description="Cupin type-2" evidence="2">
    <location>
        <begin position="59"/>
        <end position="126"/>
    </location>
</feature>
<evidence type="ECO:0000259" key="2">
    <source>
        <dbReference type="Pfam" id="PF07883"/>
    </source>
</evidence>
<dbReference type="Gene3D" id="2.60.120.10">
    <property type="entry name" value="Jelly Rolls"/>
    <property type="match status" value="1"/>
</dbReference>
<dbReference type="PANTHER" id="PTHR35848:SF6">
    <property type="entry name" value="CUPIN TYPE-2 DOMAIN-CONTAINING PROTEIN"/>
    <property type="match status" value="1"/>
</dbReference>
<dbReference type="SUPFAM" id="SSF51182">
    <property type="entry name" value="RmlC-like cupins"/>
    <property type="match status" value="1"/>
</dbReference>
<proteinExistence type="predicted"/>
<evidence type="ECO:0000313" key="3">
    <source>
        <dbReference type="EMBL" id="CAI6332712.1"/>
    </source>
</evidence>